<dbReference type="SUPFAM" id="SSF53756">
    <property type="entry name" value="UDP-Glycosyltransferase/glycogen phosphorylase"/>
    <property type="match status" value="1"/>
</dbReference>
<protein>
    <submittedName>
        <fullName evidence="3">Glycosyltransferase family 9 protein</fullName>
    </submittedName>
</protein>
<proteinExistence type="predicted"/>
<gene>
    <name evidence="3" type="ORF">ACFSTG_02805</name>
</gene>
<accession>A0ABW5IUN2</accession>
<dbReference type="RefSeq" id="WP_380748238.1">
    <property type="nucleotide sequence ID" value="NZ_JBHULT010000005.1"/>
</dbReference>
<dbReference type="InterPro" id="IPR051199">
    <property type="entry name" value="LPS_LOS_Heptosyltrfase"/>
</dbReference>
<evidence type="ECO:0000313" key="4">
    <source>
        <dbReference type="Proteomes" id="UP001597468"/>
    </source>
</evidence>
<evidence type="ECO:0000256" key="2">
    <source>
        <dbReference type="ARBA" id="ARBA00022679"/>
    </source>
</evidence>
<dbReference type="CDD" id="cd03789">
    <property type="entry name" value="GT9_LPS_heptosyltransferase"/>
    <property type="match status" value="1"/>
</dbReference>
<dbReference type="PANTHER" id="PTHR30160">
    <property type="entry name" value="TETRAACYLDISACCHARIDE 4'-KINASE-RELATED"/>
    <property type="match status" value="1"/>
</dbReference>
<dbReference type="Gene3D" id="3.40.50.2000">
    <property type="entry name" value="Glycogen Phosphorylase B"/>
    <property type="match status" value="2"/>
</dbReference>
<name>A0ABW5IUN2_9FLAO</name>
<dbReference type="Pfam" id="PF01075">
    <property type="entry name" value="Glyco_transf_9"/>
    <property type="match status" value="1"/>
</dbReference>
<keyword evidence="4" id="KW-1185">Reference proteome</keyword>
<evidence type="ECO:0000313" key="3">
    <source>
        <dbReference type="EMBL" id="MFD2516812.1"/>
    </source>
</evidence>
<dbReference type="PANTHER" id="PTHR30160:SF7">
    <property type="entry name" value="ADP-HEPTOSE--LPS HEPTOSYLTRANSFERASE 2"/>
    <property type="match status" value="1"/>
</dbReference>
<evidence type="ECO:0000256" key="1">
    <source>
        <dbReference type="ARBA" id="ARBA00022676"/>
    </source>
</evidence>
<keyword evidence="1" id="KW-0328">Glycosyltransferase</keyword>
<reference evidence="4" key="1">
    <citation type="journal article" date="2019" name="Int. J. Syst. Evol. Microbiol.">
        <title>The Global Catalogue of Microorganisms (GCM) 10K type strain sequencing project: providing services to taxonomists for standard genome sequencing and annotation.</title>
        <authorList>
            <consortium name="The Broad Institute Genomics Platform"/>
            <consortium name="The Broad Institute Genome Sequencing Center for Infectious Disease"/>
            <person name="Wu L."/>
            <person name="Ma J."/>
        </authorList>
    </citation>
    <scope>NUCLEOTIDE SEQUENCE [LARGE SCALE GENOMIC DNA]</scope>
    <source>
        <strain evidence="4">KCTC 42585</strain>
    </source>
</reference>
<keyword evidence="2" id="KW-0808">Transferase</keyword>
<dbReference type="Proteomes" id="UP001597468">
    <property type="component" value="Unassembled WGS sequence"/>
</dbReference>
<dbReference type="InterPro" id="IPR002201">
    <property type="entry name" value="Glyco_trans_9"/>
</dbReference>
<comment type="caution">
    <text evidence="3">The sequence shown here is derived from an EMBL/GenBank/DDBJ whole genome shotgun (WGS) entry which is preliminary data.</text>
</comment>
<organism evidence="3 4">
    <name type="scientific">Salinimicrobium flavum</name>
    <dbReference type="NCBI Taxonomy" id="1737065"/>
    <lineage>
        <taxon>Bacteria</taxon>
        <taxon>Pseudomonadati</taxon>
        <taxon>Bacteroidota</taxon>
        <taxon>Flavobacteriia</taxon>
        <taxon>Flavobacteriales</taxon>
        <taxon>Flavobacteriaceae</taxon>
        <taxon>Salinimicrobium</taxon>
    </lineage>
</organism>
<sequence>MKILVIQQKMIGDVLTSSILFEALRKRYPTAELHYLIHKHTLPVVEHNVNIDKFILFDPEKDEKVPGLFSFLKQVRAENYTVVIDVYSKINSAVITAFSGAERRISYKKWYTKHFYTHTFRLKKSAETGAGLAIENRMLLLQGLSSKFPKEIKPKIYLTEAEKNSAQVLLQQAGIEPGQPLIMCGILGSSPAKTYPLPYMARVLDHLVEKTEARLLLNYIPKQKKEAEDLLKLCQPKTRKNIFFEVFGKSLREFMAITSHCDALVGNEGGAVNMAKAMNVPTFSIFSPQIKKENWSIYEDGKQNVSVHLNDFNPEALNRLKKKEIAKKSYQFYELLTPNLIFAPLDKFLKNTIKQDPNKQII</sequence>
<dbReference type="EMBL" id="JBHULT010000005">
    <property type="protein sequence ID" value="MFD2516812.1"/>
    <property type="molecule type" value="Genomic_DNA"/>
</dbReference>